<dbReference type="EMBL" id="WQNF01000029">
    <property type="protein sequence ID" value="MVT69443.1"/>
    <property type="molecule type" value="Genomic_DNA"/>
</dbReference>
<sequence>MRVTTDDGEVQVWLAATPQDQAVDQVLDAIPEGWAASLIKRPLPAEHIPALNMMPGEVRRHLVS</sequence>
<name>A0A844SQM6_9BRAD</name>
<proteinExistence type="predicted"/>
<dbReference type="RefSeq" id="WP_157347761.1">
    <property type="nucleotide sequence ID" value="NZ_WQNF01000029.1"/>
</dbReference>
<comment type="caution">
    <text evidence="1">The sequence shown here is derived from an EMBL/GenBank/DDBJ whole genome shotgun (WGS) entry which is preliminary data.</text>
</comment>
<organism evidence="1 2">
    <name type="scientific">Bradyrhizobium pachyrhizi</name>
    <dbReference type="NCBI Taxonomy" id="280333"/>
    <lineage>
        <taxon>Bacteria</taxon>
        <taxon>Pseudomonadati</taxon>
        <taxon>Pseudomonadota</taxon>
        <taxon>Alphaproteobacteria</taxon>
        <taxon>Hyphomicrobiales</taxon>
        <taxon>Nitrobacteraceae</taxon>
        <taxon>Bradyrhizobium</taxon>
    </lineage>
</organism>
<dbReference type="AlphaFoldDB" id="A0A844SQM6"/>
<dbReference type="Proteomes" id="UP000436468">
    <property type="component" value="Unassembled WGS sequence"/>
</dbReference>
<evidence type="ECO:0000313" key="2">
    <source>
        <dbReference type="Proteomes" id="UP000436468"/>
    </source>
</evidence>
<gene>
    <name evidence="1" type="ORF">GPL21_30560</name>
</gene>
<keyword evidence="2" id="KW-1185">Reference proteome</keyword>
<protein>
    <submittedName>
        <fullName evidence="1">Uncharacterized protein</fullName>
    </submittedName>
</protein>
<accession>A0A844SQM6</accession>
<evidence type="ECO:0000313" key="1">
    <source>
        <dbReference type="EMBL" id="MVT69443.1"/>
    </source>
</evidence>
<reference evidence="1 2" key="1">
    <citation type="submission" date="2019-12" db="EMBL/GenBank/DDBJ databases">
        <title>Draft genome sequences Bradyrhizobium cajani AMBPC1010, Bradyrhizobium pachyrhizi AMBPC1040 and Bradyrhizobium yuanmingense ALSPC3051, three plant growth promoting strains isolated from nodules of Cajanus cajan L. in Dominican Republic.</title>
        <authorList>
            <person name="Flores-Felix J.D."/>
            <person name="Araujo J."/>
            <person name="Diaz-Alcantara C."/>
            <person name="Gonzalez-Andres F."/>
            <person name="Velazquez E."/>
        </authorList>
    </citation>
    <scope>NUCLEOTIDE SEQUENCE [LARGE SCALE GENOMIC DNA]</scope>
    <source>
        <strain evidence="1 2">1040</strain>
    </source>
</reference>